<feature type="transmembrane region" description="Helical" evidence="2">
    <location>
        <begin position="6"/>
        <end position="24"/>
    </location>
</feature>
<gene>
    <name evidence="3" type="ORF">NCTC12967_00805</name>
</gene>
<keyword evidence="4" id="KW-1185">Reference proteome</keyword>
<sequence length="207" mass="22066">MGELGGLLWALAIGVPLLILAVWLDVKRRRRVEGEPARGPGEGNPGYLTQSEIDGLPAPGVRRPVLRTEPRGERLEIGLADPGFADVNGRVDLKDANVLVIDGTGVTMRELMIPIARHQPLVLVARGMDEDVLATLVANRKSLTMSLAAVITDLIPEVADLTGALPVSVADLRAGYLPAGHLGHATRWVTDGARTWIEPHPPLVGTT</sequence>
<dbReference type="GeneID" id="64406287"/>
<dbReference type="SUPFAM" id="SSF52029">
    <property type="entry name" value="GroEL apical domain-like"/>
    <property type="match status" value="1"/>
</dbReference>
<keyword evidence="2" id="KW-0812">Transmembrane</keyword>
<keyword evidence="2" id="KW-0472">Membrane</keyword>
<proteinExistence type="predicted"/>
<name>A0A3S4UDL6_9ACTN</name>
<reference evidence="3 4" key="1">
    <citation type="submission" date="2018-12" db="EMBL/GenBank/DDBJ databases">
        <authorList>
            <consortium name="Pathogen Informatics"/>
        </authorList>
    </citation>
    <scope>NUCLEOTIDE SEQUENCE [LARGE SCALE GENOMIC DNA]</scope>
    <source>
        <strain evidence="3 4">NCTC12967</strain>
    </source>
</reference>
<protein>
    <submittedName>
        <fullName evidence="3">Uncharacterized protein</fullName>
    </submittedName>
</protein>
<dbReference type="InterPro" id="IPR027409">
    <property type="entry name" value="GroEL-like_apical_dom_sf"/>
</dbReference>
<dbReference type="RefSeq" id="WP_061787819.1">
    <property type="nucleotide sequence ID" value="NZ_LR134406.1"/>
</dbReference>
<dbReference type="Proteomes" id="UP000273044">
    <property type="component" value="Chromosome"/>
</dbReference>
<dbReference type="AlphaFoldDB" id="A0A3S4UDL6"/>
<evidence type="ECO:0000256" key="2">
    <source>
        <dbReference type="SAM" id="Phobius"/>
    </source>
</evidence>
<keyword evidence="2" id="KW-1133">Transmembrane helix</keyword>
<dbReference type="EMBL" id="LR134406">
    <property type="protein sequence ID" value="VEH69534.1"/>
    <property type="molecule type" value="Genomic_DNA"/>
</dbReference>
<evidence type="ECO:0000313" key="3">
    <source>
        <dbReference type="EMBL" id="VEH69534.1"/>
    </source>
</evidence>
<evidence type="ECO:0000313" key="4">
    <source>
        <dbReference type="Proteomes" id="UP000273044"/>
    </source>
</evidence>
<organism evidence="3 4">
    <name type="scientific">Arachnia propionica</name>
    <dbReference type="NCBI Taxonomy" id="1750"/>
    <lineage>
        <taxon>Bacteria</taxon>
        <taxon>Bacillati</taxon>
        <taxon>Actinomycetota</taxon>
        <taxon>Actinomycetes</taxon>
        <taxon>Propionibacteriales</taxon>
        <taxon>Propionibacteriaceae</taxon>
        <taxon>Arachnia</taxon>
    </lineage>
</organism>
<accession>A0A3S4UDL6</accession>
<evidence type="ECO:0000256" key="1">
    <source>
        <dbReference type="SAM" id="MobiDB-lite"/>
    </source>
</evidence>
<feature type="region of interest" description="Disordered" evidence="1">
    <location>
        <begin position="33"/>
        <end position="53"/>
    </location>
</feature>
<dbReference type="Gene3D" id="3.50.7.10">
    <property type="entry name" value="GroEL"/>
    <property type="match status" value="1"/>
</dbReference>